<evidence type="ECO:0000256" key="2">
    <source>
        <dbReference type="SAM" id="Phobius"/>
    </source>
</evidence>
<organism evidence="3 4">
    <name type="scientific">Ramazzottius varieornatus</name>
    <name type="common">Water bear</name>
    <name type="synonym">Tardigrade</name>
    <dbReference type="NCBI Taxonomy" id="947166"/>
    <lineage>
        <taxon>Eukaryota</taxon>
        <taxon>Metazoa</taxon>
        <taxon>Ecdysozoa</taxon>
        <taxon>Tardigrada</taxon>
        <taxon>Eutardigrada</taxon>
        <taxon>Parachela</taxon>
        <taxon>Hypsibioidea</taxon>
        <taxon>Ramazzottiidae</taxon>
        <taxon>Ramazzottius</taxon>
    </lineage>
</organism>
<dbReference type="PANTHER" id="PTHR47399">
    <property type="entry name" value="TRANSMEMBRANE PROTEIN 121B"/>
    <property type="match status" value="1"/>
</dbReference>
<feature type="transmembrane region" description="Helical" evidence="2">
    <location>
        <begin position="225"/>
        <end position="246"/>
    </location>
</feature>
<dbReference type="InterPro" id="IPR026624">
    <property type="entry name" value="CECR6"/>
</dbReference>
<feature type="transmembrane region" description="Helical" evidence="2">
    <location>
        <begin position="192"/>
        <end position="213"/>
    </location>
</feature>
<accession>A0A1D1UYI7</accession>
<dbReference type="EMBL" id="BDGG01000002">
    <property type="protein sequence ID" value="GAU92387.1"/>
    <property type="molecule type" value="Genomic_DNA"/>
</dbReference>
<feature type="transmembrane region" description="Helical" evidence="2">
    <location>
        <begin position="330"/>
        <end position="351"/>
    </location>
</feature>
<dbReference type="Pfam" id="PF14997">
    <property type="entry name" value="CECR6_TMEM121"/>
    <property type="match status" value="1"/>
</dbReference>
<evidence type="ECO:0000313" key="4">
    <source>
        <dbReference type="Proteomes" id="UP000186922"/>
    </source>
</evidence>
<keyword evidence="4" id="KW-1185">Reference proteome</keyword>
<gene>
    <name evidence="3" type="primary">RvY_04472-1</name>
    <name evidence="3" type="synonym">RvY_04472.1</name>
    <name evidence="3" type="ORF">RvY_04472</name>
</gene>
<keyword evidence="2" id="KW-0812">Transmembrane</keyword>
<feature type="transmembrane region" description="Helical" evidence="2">
    <location>
        <begin position="12"/>
        <end position="33"/>
    </location>
</feature>
<dbReference type="Proteomes" id="UP000186922">
    <property type="component" value="Unassembled WGS sequence"/>
</dbReference>
<dbReference type="OrthoDB" id="5964337at2759"/>
<dbReference type="InterPro" id="IPR032776">
    <property type="entry name" value="CECR6/TMEM121"/>
</dbReference>
<evidence type="ECO:0000313" key="3">
    <source>
        <dbReference type="EMBL" id="GAU92387.1"/>
    </source>
</evidence>
<protein>
    <submittedName>
        <fullName evidence="3">Uncharacterized protein</fullName>
    </submittedName>
</protein>
<dbReference type="PANTHER" id="PTHR47399:SF1">
    <property type="entry name" value="TRANSMEMBRANE PROTEIN 121B"/>
    <property type="match status" value="1"/>
</dbReference>
<comment type="caution">
    <text evidence="3">The sequence shown here is derived from an EMBL/GenBank/DDBJ whole genome shotgun (WGS) entry which is preliminary data.</text>
</comment>
<feature type="transmembrane region" description="Helical" evidence="2">
    <location>
        <begin position="299"/>
        <end position="318"/>
    </location>
</feature>
<keyword evidence="2" id="KW-1133">Transmembrane helix</keyword>
<comment type="similarity">
    <text evidence="1">Belongs to the TMEM121 family.</text>
</comment>
<dbReference type="AlphaFoldDB" id="A0A1D1UYI7"/>
<reference evidence="3 4" key="1">
    <citation type="journal article" date="2016" name="Nat. Commun.">
        <title>Extremotolerant tardigrade genome and improved radiotolerance of human cultured cells by tardigrade-unique protein.</title>
        <authorList>
            <person name="Hashimoto T."/>
            <person name="Horikawa D.D."/>
            <person name="Saito Y."/>
            <person name="Kuwahara H."/>
            <person name="Kozuka-Hata H."/>
            <person name="Shin-I T."/>
            <person name="Minakuchi Y."/>
            <person name="Ohishi K."/>
            <person name="Motoyama A."/>
            <person name="Aizu T."/>
            <person name="Enomoto A."/>
            <person name="Kondo K."/>
            <person name="Tanaka S."/>
            <person name="Hara Y."/>
            <person name="Koshikawa S."/>
            <person name="Sagara H."/>
            <person name="Miura T."/>
            <person name="Yokobori S."/>
            <person name="Miyagawa K."/>
            <person name="Suzuki Y."/>
            <person name="Kubo T."/>
            <person name="Oyama M."/>
            <person name="Kohara Y."/>
            <person name="Fujiyama A."/>
            <person name="Arakawa K."/>
            <person name="Katayama T."/>
            <person name="Toyoda A."/>
            <person name="Kunieda T."/>
        </authorList>
    </citation>
    <scope>NUCLEOTIDE SEQUENCE [LARGE SCALE GENOMIC DNA]</scope>
    <source>
        <strain evidence="3 4">YOKOZUNA-1</strain>
    </source>
</reference>
<feature type="transmembrane region" description="Helical" evidence="2">
    <location>
        <begin position="39"/>
        <end position="60"/>
    </location>
</feature>
<proteinExistence type="inferred from homology"/>
<sequence length="411" mass="46692">MAFTYKFSTFLVRAVSVILVITQGGILDWYLGYYGGTTVVGWIVADALVVALFIASYLLADTYFEHLQQFVVQAVIQHSPIDHFEDAVLRLDHDYPRPPSGILQAHDARQRAGDYPNGVTKPFKTELNDDAVSSAKSTVTQRIKNDYTIEEPELSGLDECDICRVRRRAQKHAALLQIGHFRRKYNLGALPLSYVSWAFYSIILTSKMLVIFLTFGDELNERLLFGTNMLELAFVATAGVFGLVLVSHRKVPKKRANQRLVINYMQNQALMDIIDSVEMLYFLFDHSPDQKLNVYVRNAILALVSIQLIIPTLGLYQLSTTNFADQQMKMFWSMLQQFINVFGENVPFLVIRIYMWTKNQHTGNTFVFVAKNIVEICTNQWDFVGWGKSKMVDRRCKAATGSIIPGSVLTV</sequence>
<keyword evidence="2" id="KW-0472">Membrane</keyword>
<name>A0A1D1UYI7_RAMVA</name>
<evidence type="ECO:0000256" key="1">
    <source>
        <dbReference type="ARBA" id="ARBA00007711"/>
    </source>
</evidence>